<dbReference type="Proteomes" id="UP000008064">
    <property type="component" value="Unassembled WGS sequence"/>
</dbReference>
<dbReference type="KEGG" id="sla:SERLADRAFT_443601"/>
<dbReference type="GeneID" id="18815945"/>
<organism>
    <name type="scientific">Serpula lacrymans var. lacrymans (strain S7.9)</name>
    <name type="common">Dry rot fungus</name>
    <dbReference type="NCBI Taxonomy" id="578457"/>
    <lineage>
        <taxon>Eukaryota</taxon>
        <taxon>Fungi</taxon>
        <taxon>Dikarya</taxon>
        <taxon>Basidiomycota</taxon>
        <taxon>Agaricomycotina</taxon>
        <taxon>Agaricomycetes</taxon>
        <taxon>Agaricomycetidae</taxon>
        <taxon>Boletales</taxon>
        <taxon>Coniophorineae</taxon>
        <taxon>Serpulaceae</taxon>
        <taxon>Serpula</taxon>
    </lineage>
</organism>
<reference evidence="1" key="1">
    <citation type="submission" date="2011-04" db="EMBL/GenBank/DDBJ databases">
        <title>Evolution of plant cell wall degrading machinery underlies the functional diversity of forest fungi.</title>
        <authorList>
            <consortium name="US DOE Joint Genome Institute (JGI-PGF)"/>
            <person name="Eastwood D.C."/>
            <person name="Floudas D."/>
            <person name="Binder M."/>
            <person name="Majcherczyk A."/>
            <person name="Schneider P."/>
            <person name="Aerts A."/>
            <person name="Asiegbu F.O."/>
            <person name="Baker S.E."/>
            <person name="Barry K."/>
            <person name="Bendiksby M."/>
            <person name="Blumentritt M."/>
            <person name="Coutinho P.M."/>
            <person name="Cullen D."/>
            <person name="Cullen D."/>
            <person name="Gathman A."/>
            <person name="Goodell B."/>
            <person name="Henrissat B."/>
            <person name="Ihrmark K."/>
            <person name="Kauserud H."/>
            <person name="Kohler A."/>
            <person name="LaButti K."/>
            <person name="Lapidus A."/>
            <person name="Lavin J.L."/>
            <person name="Lee Y.-H."/>
            <person name="Lindquist E."/>
            <person name="Lilly W."/>
            <person name="Lucas S."/>
            <person name="Morin E."/>
            <person name="Murat C."/>
            <person name="Oguiza J.A."/>
            <person name="Park J."/>
            <person name="Pisabarro A.G."/>
            <person name="Riley R."/>
            <person name="Rosling A."/>
            <person name="Salamov A."/>
            <person name="Schmidt O."/>
            <person name="Schmutz J."/>
            <person name="Skrede I."/>
            <person name="Stenlid J."/>
            <person name="Wiebenga A."/>
            <person name="Xie X."/>
            <person name="Kues U."/>
            <person name="Hibbett D.S."/>
            <person name="Hoffmeister D."/>
            <person name="Hogberg N."/>
            <person name="Martin F."/>
            <person name="Grigoriev I.V."/>
            <person name="Watkinson S.C."/>
        </authorList>
    </citation>
    <scope>NUCLEOTIDE SEQUENCE</scope>
    <source>
        <strain evidence="1">S7.9</strain>
    </source>
</reference>
<gene>
    <name evidence="1" type="ORF">SERLADRAFT_443601</name>
</gene>
<proteinExistence type="predicted"/>
<dbReference type="HOGENOM" id="CLU_2456147_0_0_1"/>
<evidence type="ECO:0000313" key="1">
    <source>
        <dbReference type="EMBL" id="EGO19064.1"/>
    </source>
</evidence>
<protein>
    <submittedName>
        <fullName evidence="1">Uncharacterized protein</fullName>
    </submittedName>
</protein>
<sequence length="89" mass="9519">MAMMNARYFQGNNLNATVSGTLARLSAVPRAGTKGPDEDNCGRHIITLGHNGDSLDTGTGTDNYHKRLSIAIGSDELTLEFTGENDHDV</sequence>
<dbReference type="AlphaFoldDB" id="F8PCW5"/>
<name>F8PCW5_SERL9</name>
<accession>F8PCW5</accession>
<dbReference type="RefSeq" id="XP_007324288.1">
    <property type="nucleotide sequence ID" value="XM_007324226.1"/>
</dbReference>
<dbReference type="EMBL" id="GL945445">
    <property type="protein sequence ID" value="EGO19064.1"/>
    <property type="molecule type" value="Genomic_DNA"/>
</dbReference>